<keyword evidence="1" id="KW-0732">Signal</keyword>
<dbReference type="EMBL" id="CP025096">
    <property type="protein sequence ID" value="AUD01436.1"/>
    <property type="molecule type" value="Genomic_DNA"/>
</dbReference>
<protein>
    <recommendedName>
        <fullName evidence="2">AB hydrolase-1 domain-containing protein</fullName>
    </recommendedName>
</protein>
<dbReference type="PANTHER" id="PTHR43689">
    <property type="entry name" value="HYDROLASE"/>
    <property type="match status" value="1"/>
</dbReference>
<feature type="domain" description="AB hydrolase-1" evidence="2">
    <location>
        <begin position="50"/>
        <end position="153"/>
    </location>
</feature>
<feature type="chain" id="PRO_5014726754" description="AB hydrolase-1 domain-containing protein" evidence="1">
    <location>
        <begin position="26"/>
        <end position="296"/>
    </location>
</feature>
<dbReference type="KEGG" id="spir:CWM47_06195"/>
<dbReference type="Gene3D" id="3.40.50.1820">
    <property type="entry name" value="alpha/beta hydrolase"/>
    <property type="match status" value="1"/>
</dbReference>
<evidence type="ECO:0000256" key="1">
    <source>
        <dbReference type="SAM" id="SignalP"/>
    </source>
</evidence>
<dbReference type="PANTHER" id="PTHR43689:SF8">
    <property type="entry name" value="ALPHA_BETA-HYDROLASES SUPERFAMILY PROTEIN"/>
    <property type="match status" value="1"/>
</dbReference>
<dbReference type="Pfam" id="PF00561">
    <property type="entry name" value="Abhydrolase_1"/>
    <property type="match status" value="1"/>
</dbReference>
<dbReference type="InterPro" id="IPR000073">
    <property type="entry name" value="AB_hydrolase_1"/>
</dbReference>
<reference evidence="3 4" key="1">
    <citation type="submission" date="2017-11" db="EMBL/GenBank/DDBJ databases">
        <title>Taxonomic description and genome sequences of Spirosoma HA7 sp. nov., isolated from pollen microhabitat of Corylus avellana.</title>
        <authorList>
            <person name="Ambika Manirajan B."/>
            <person name="Suarez C."/>
            <person name="Ratering S."/>
            <person name="Geissler-Plaum R."/>
            <person name="Cardinale M."/>
            <person name="Sylvia S."/>
        </authorList>
    </citation>
    <scope>NUCLEOTIDE SEQUENCE [LARGE SCALE GENOMIC DNA]</scope>
    <source>
        <strain evidence="3 4">HA7</strain>
    </source>
</reference>
<keyword evidence="4" id="KW-1185">Reference proteome</keyword>
<evidence type="ECO:0000259" key="2">
    <source>
        <dbReference type="Pfam" id="PF00561"/>
    </source>
</evidence>
<name>A0A2K8YUY9_9BACT</name>
<dbReference type="RefSeq" id="WP_100987157.1">
    <property type="nucleotide sequence ID" value="NZ_CP025096.1"/>
</dbReference>
<dbReference type="SUPFAM" id="SSF53474">
    <property type="entry name" value="alpha/beta-Hydrolases"/>
    <property type="match status" value="1"/>
</dbReference>
<evidence type="ECO:0000313" key="3">
    <source>
        <dbReference type="EMBL" id="AUD01436.1"/>
    </source>
</evidence>
<dbReference type="InterPro" id="IPR029058">
    <property type="entry name" value="AB_hydrolase_fold"/>
</dbReference>
<proteinExistence type="predicted"/>
<dbReference type="AlphaFoldDB" id="A0A2K8YUY9"/>
<dbReference type="Proteomes" id="UP000232883">
    <property type="component" value="Chromosome"/>
</dbReference>
<sequence>MKNTLKLISLILTLVQLSGATRANAQIIDTLVDVSDYKLHFHIIKGRGIPILFEAGGGETAAVWKNILPDIARITGTTLISYDRTGFGSSTFNSQRHGILNGIIGLETALHKLGYDQTMLLVAHSQGGIYAQLYAYRHPQQIKGAVLIDISSSCWFAGKRLVALQHESDLEKQKHKVTKPGLYYLFDGLTANFDYIRNKPFPTSFPIIDFVAERPFTDSMDVLDWHTCHAAFVKQSPNRMAIMARGCGHYIYKDNPPLVVSAIAKMYAQTLTPQLRVLVMDKAHSYMMNALNKPIK</sequence>
<evidence type="ECO:0000313" key="4">
    <source>
        <dbReference type="Proteomes" id="UP000232883"/>
    </source>
</evidence>
<gene>
    <name evidence="3" type="ORF">CWM47_06195</name>
</gene>
<organism evidence="3 4">
    <name type="scientific">Spirosoma pollinicola</name>
    <dbReference type="NCBI Taxonomy" id="2057025"/>
    <lineage>
        <taxon>Bacteria</taxon>
        <taxon>Pseudomonadati</taxon>
        <taxon>Bacteroidota</taxon>
        <taxon>Cytophagia</taxon>
        <taxon>Cytophagales</taxon>
        <taxon>Cytophagaceae</taxon>
        <taxon>Spirosoma</taxon>
    </lineage>
</organism>
<accession>A0A2K8YUY9</accession>
<feature type="signal peptide" evidence="1">
    <location>
        <begin position="1"/>
        <end position="25"/>
    </location>
</feature>
<dbReference type="OrthoDB" id="59888at2"/>